<proteinExistence type="predicted"/>
<reference evidence="1 2" key="1">
    <citation type="journal article" date="2022" name="Nat. Genet.">
        <title>Improved pea reference genome and pan-genome highlight genomic features and evolutionary characteristics.</title>
        <authorList>
            <person name="Yang T."/>
            <person name="Liu R."/>
            <person name="Luo Y."/>
            <person name="Hu S."/>
            <person name="Wang D."/>
            <person name="Wang C."/>
            <person name="Pandey M.K."/>
            <person name="Ge S."/>
            <person name="Xu Q."/>
            <person name="Li N."/>
            <person name="Li G."/>
            <person name="Huang Y."/>
            <person name="Saxena R.K."/>
            <person name="Ji Y."/>
            <person name="Li M."/>
            <person name="Yan X."/>
            <person name="He Y."/>
            <person name="Liu Y."/>
            <person name="Wang X."/>
            <person name="Xiang C."/>
            <person name="Varshney R.K."/>
            <person name="Ding H."/>
            <person name="Gao S."/>
            <person name="Zong X."/>
        </authorList>
    </citation>
    <scope>NUCLEOTIDE SEQUENCE [LARGE SCALE GENOMIC DNA]</scope>
    <source>
        <strain evidence="1 2">cv. Zhongwan 6</strain>
    </source>
</reference>
<keyword evidence="2" id="KW-1185">Reference proteome</keyword>
<dbReference type="Proteomes" id="UP001058974">
    <property type="component" value="Chromosome 4"/>
</dbReference>
<gene>
    <name evidence="1" type="ORF">KIW84_045782</name>
</gene>
<evidence type="ECO:0000313" key="1">
    <source>
        <dbReference type="EMBL" id="KAI5422468.1"/>
    </source>
</evidence>
<protein>
    <submittedName>
        <fullName evidence="1">Uncharacterized protein</fullName>
    </submittedName>
</protein>
<dbReference type="Gene3D" id="3.60.10.10">
    <property type="entry name" value="Endonuclease/exonuclease/phosphatase"/>
    <property type="match status" value="1"/>
</dbReference>
<comment type="caution">
    <text evidence="1">The sequence shown here is derived from an EMBL/GenBank/DDBJ whole genome shotgun (WGS) entry which is preliminary data.</text>
</comment>
<evidence type="ECO:0000313" key="2">
    <source>
        <dbReference type="Proteomes" id="UP001058974"/>
    </source>
</evidence>
<dbReference type="Gramene" id="Psat04G0578200-T1">
    <property type="protein sequence ID" value="KAI5422468.1"/>
    <property type="gene ID" value="KIW84_045782"/>
</dbReference>
<dbReference type="InterPro" id="IPR036691">
    <property type="entry name" value="Endo/exonu/phosph_ase_sf"/>
</dbReference>
<sequence>MGFPRPSFPLLVVLVHPYVQTLPRINVALIDLSDIMSEFLWIWNCLRSFDIRSWWKGRVTPFFVELEYENILEFDSNCSQNCNSIYNCKRRNEDGINEGGNLNHKKTLKRFYVHILKKAQREEEMVKLNNVAKKDAKYNDIGNTTGPSKHIILLREDAHTDEEIIVDKENIDKEQHPLFNVEVELVNSEISNDLEFVMETQFSDEEVAQINNQYHGVLERDILMTSQPEGVVDEEGFQLVRSRMKKKTQKVYASTCYINKRSLWRKLQDVLDDNSTPCSFTGDFNTILGAHEYCGSFLSARGPIEHFSNWKNNNHLLHLPNSGAKFTWSNGRRGSAHTQKRLDKVICNQAWVNSCVYTSCSTLTKTTYGQLPFTYLGVHIFKGRRKSYYFKPIADKIKIRLVARKVSILSIEGRIQLVRSVTHGMMHSLMIYSWSVDLIKEVDRWCNNFIWSADINQRKMIIVAWKHCCKSYKDVGLGLRPIRLINDLMNLNQCWNIVILDDNWATCRYSKNLWYWLGGLLNNNPHINSMEDCLKILDIRHSLQCNVMILAAVTNTTFSIWYARNKARFQKCSKHWKSNCSVIVLQTTLARNTTLKCSNHDIQDFAILKNFFVTIHSPKVKFCKEVMWCPPSLNWVKVNTYGASCGTPLLGACGGIFRDHEDNHLGS</sequence>
<dbReference type="SUPFAM" id="SSF56219">
    <property type="entry name" value="DNase I-like"/>
    <property type="match status" value="1"/>
</dbReference>
<dbReference type="EMBL" id="JAMSHJ010000004">
    <property type="protein sequence ID" value="KAI5422468.1"/>
    <property type="molecule type" value="Genomic_DNA"/>
</dbReference>
<dbReference type="PANTHER" id="PTHR33116:SF80">
    <property type="entry name" value="REVERSE TRANSCRIPTASE ZINC-BINDING DOMAIN-CONTAINING PROTEIN"/>
    <property type="match status" value="1"/>
</dbReference>
<dbReference type="AlphaFoldDB" id="A0A9D5AUL1"/>
<accession>A0A9D5AUL1</accession>
<organism evidence="1 2">
    <name type="scientific">Pisum sativum</name>
    <name type="common">Garden pea</name>
    <name type="synonym">Lathyrus oleraceus</name>
    <dbReference type="NCBI Taxonomy" id="3888"/>
    <lineage>
        <taxon>Eukaryota</taxon>
        <taxon>Viridiplantae</taxon>
        <taxon>Streptophyta</taxon>
        <taxon>Embryophyta</taxon>
        <taxon>Tracheophyta</taxon>
        <taxon>Spermatophyta</taxon>
        <taxon>Magnoliopsida</taxon>
        <taxon>eudicotyledons</taxon>
        <taxon>Gunneridae</taxon>
        <taxon>Pentapetalae</taxon>
        <taxon>rosids</taxon>
        <taxon>fabids</taxon>
        <taxon>Fabales</taxon>
        <taxon>Fabaceae</taxon>
        <taxon>Papilionoideae</taxon>
        <taxon>50 kb inversion clade</taxon>
        <taxon>NPAAA clade</taxon>
        <taxon>Hologalegina</taxon>
        <taxon>IRL clade</taxon>
        <taxon>Fabeae</taxon>
        <taxon>Lathyrus</taxon>
    </lineage>
</organism>
<name>A0A9D5AUL1_PEA</name>
<dbReference type="PANTHER" id="PTHR33116">
    <property type="entry name" value="REVERSE TRANSCRIPTASE ZINC-BINDING DOMAIN-CONTAINING PROTEIN-RELATED-RELATED"/>
    <property type="match status" value="1"/>
</dbReference>